<dbReference type="EMBL" id="BSDD01000005">
    <property type="protein sequence ID" value="GLH71098.1"/>
    <property type="molecule type" value="Genomic_DNA"/>
</dbReference>
<evidence type="ECO:0000256" key="3">
    <source>
        <dbReference type="SAM" id="MobiDB-lite"/>
    </source>
</evidence>
<comment type="caution">
    <text evidence="4">The sequence shown here is derived from an EMBL/GenBank/DDBJ whole genome shotgun (WGS) entry which is preliminary data.</text>
</comment>
<evidence type="ECO:0000256" key="2">
    <source>
        <dbReference type="SAM" id="Coils"/>
    </source>
</evidence>
<feature type="region of interest" description="Disordered" evidence="3">
    <location>
        <begin position="35"/>
        <end position="58"/>
    </location>
</feature>
<reference evidence="4 5" key="1">
    <citation type="journal article" date="2023" name="Antonie Van Leeuwenhoek">
        <title>Mesoterricola silvestris gen. nov., sp. nov., Mesoterricola sediminis sp. nov., Geothrix oryzae sp. nov., Geothrix edaphica sp. nov., Geothrix rubra sp. nov., and Geothrix limicola sp. nov., six novel members of Acidobacteriota isolated from soils.</title>
        <authorList>
            <person name="Itoh H."/>
            <person name="Sugisawa Y."/>
            <person name="Mise K."/>
            <person name="Xu Z."/>
            <person name="Kuniyasu M."/>
            <person name="Ushijima N."/>
            <person name="Kawano K."/>
            <person name="Kobayashi E."/>
            <person name="Shiratori Y."/>
            <person name="Masuda Y."/>
            <person name="Senoo K."/>
        </authorList>
    </citation>
    <scope>NUCLEOTIDE SEQUENCE [LARGE SCALE GENOMIC DNA]</scope>
    <source>
        <strain evidence="4 5">Red803</strain>
    </source>
</reference>
<dbReference type="PANTHER" id="PTHR30097">
    <property type="entry name" value="CATION EFFLUX SYSTEM PROTEIN CUSB"/>
    <property type="match status" value="1"/>
</dbReference>
<protein>
    <recommendedName>
        <fullName evidence="6">HlyD family efflux transporter periplasmic adaptor subunit</fullName>
    </recommendedName>
</protein>
<dbReference type="InterPro" id="IPR051909">
    <property type="entry name" value="MFP_Cation_Efflux"/>
</dbReference>
<evidence type="ECO:0000313" key="4">
    <source>
        <dbReference type="EMBL" id="GLH71098.1"/>
    </source>
</evidence>
<sequence>MSEAHPLSRRARLLLGGLALLLAGGITARLLAGGPGGDADDAPPAPPEATLAKGPDGRPALQLARGQAEALDLQVAPAREAPAADRLILHGVVLDPLPLLELEARHRSAEAALRAARSGEAAALAELARVRSLHAADRGASDRALQEAEGAAAAASAQRQGAEGEARKAQAAWTQYGLRDTLGLADFRRVVVRLDLPLGQPAPSPLPRSLSATAPGLAGPLALAVVGLAPGGSPLTGGLALLALAPGAGLRPGLPVDATLAAQPATHVLVPRTSLLWSDGQARVFVEVGPGRFEPRAVAVAFSLDESVALAGGLKKDEPVVLRGALALQGEYARLAEGTAIGAGGV</sequence>
<dbReference type="RefSeq" id="WP_285727002.1">
    <property type="nucleotide sequence ID" value="NZ_BSDD01000005.1"/>
</dbReference>
<name>A0ABQ5Q9K2_9BACT</name>
<dbReference type="Gene3D" id="2.40.420.20">
    <property type="match status" value="1"/>
</dbReference>
<evidence type="ECO:0000256" key="1">
    <source>
        <dbReference type="ARBA" id="ARBA00022448"/>
    </source>
</evidence>
<keyword evidence="5" id="KW-1185">Reference proteome</keyword>
<dbReference type="Proteomes" id="UP001165089">
    <property type="component" value="Unassembled WGS sequence"/>
</dbReference>
<feature type="coiled-coil region" evidence="2">
    <location>
        <begin position="145"/>
        <end position="172"/>
    </location>
</feature>
<organism evidence="4 5">
    <name type="scientific">Geothrix rubra</name>
    <dbReference type="NCBI Taxonomy" id="2927977"/>
    <lineage>
        <taxon>Bacteria</taxon>
        <taxon>Pseudomonadati</taxon>
        <taxon>Acidobacteriota</taxon>
        <taxon>Holophagae</taxon>
        <taxon>Holophagales</taxon>
        <taxon>Holophagaceae</taxon>
        <taxon>Geothrix</taxon>
    </lineage>
</organism>
<gene>
    <name evidence="4" type="ORF">GETHPA_26310</name>
</gene>
<proteinExistence type="predicted"/>
<dbReference type="PANTHER" id="PTHR30097:SF4">
    <property type="entry name" value="SLR6042 PROTEIN"/>
    <property type="match status" value="1"/>
</dbReference>
<evidence type="ECO:0000313" key="5">
    <source>
        <dbReference type="Proteomes" id="UP001165089"/>
    </source>
</evidence>
<accession>A0ABQ5Q9K2</accession>
<keyword evidence="2" id="KW-0175">Coiled coil</keyword>
<keyword evidence="1" id="KW-0813">Transport</keyword>
<evidence type="ECO:0008006" key="6">
    <source>
        <dbReference type="Google" id="ProtNLM"/>
    </source>
</evidence>